<dbReference type="STRING" id="52560.SAMN04488082_11127"/>
<evidence type="ECO:0000256" key="1">
    <source>
        <dbReference type="SAM" id="Phobius"/>
    </source>
</evidence>
<evidence type="ECO:0000313" key="4">
    <source>
        <dbReference type="Proteomes" id="UP000198635"/>
    </source>
</evidence>
<keyword evidence="1" id="KW-1133">Transmembrane helix</keyword>
<evidence type="ECO:0000259" key="2">
    <source>
        <dbReference type="Pfam" id="PF22818"/>
    </source>
</evidence>
<feature type="transmembrane region" description="Helical" evidence="1">
    <location>
        <begin position="97"/>
        <end position="118"/>
    </location>
</feature>
<reference evidence="4" key="1">
    <citation type="submission" date="2016-10" db="EMBL/GenBank/DDBJ databases">
        <authorList>
            <person name="Varghese N."/>
            <person name="Submissions S."/>
        </authorList>
    </citation>
    <scope>NUCLEOTIDE SEQUENCE [LARGE SCALE GENOMIC DNA]</scope>
    <source>
        <strain evidence="4">DSM 5918</strain>
    </source>
</reference>
<dbReference type="InterPro" id="IPR029069">
    <property type="entry name" value="HotDog_dom_sf"/>
</dbReference>
<feature type="domain" description="ApeI dehydratase-like" evidence="2">
    <location>
        <begin position="24"/>
        <end position="96"/>
    </location>
</feature>
<dbReference type="Gene3D" id="3.10.129.10">
    <property type="entry name" value="Hotdog Thioesterase"/>
    <property type="match status" value="1"/>
</dbReference>
<dbReference type="SUPFAM" id="SSF54637">
    <property type="entry name" value="Thioesterase/thiol ester dehydrase-isomerase"/>
    <property type="match status" value="1"/>
</dbReference>
<accession>A0A1I3VSV4</accession>
<keyword evidence="1" id="KW-0472">Membrane</keyword>
<dbReference type="RefSeq" id="WP_143075607.1">
    <property type="nucleotide sequence ID" value="NZ_FORX01000011.1"/>
</dbReference>
<dbReference type="InterPro" id="IPR054545">
    <property type="entry name" value="ApeI-like"/>
</dbReference>
<dbReference type="EMBL" id="FORX01000011">
    <property type="protein sequence ID" value="SFJ98262.1"/>
    <property type="molecule type" value="Genomic_DNA"/>
</dbReference>
<keyword evidence="4" id="KW-1185">Reference proteome</keyword>
<dbReference type="Pfam" id="PF22818">
    <property type="entry name" value="ApeI-like"/>
    <property type="match status" value="1"/>
</dbReference>
<protein>
    <submittedName>
        <fullName evidence="3">3-hydroxyacyl-[acyl-carrier-protein] dehydratase</fullName>
    </submittedName>
</protein>
<dbReference type="OrthoDB" id="9772788at2"/>
<evidence type="ECO:0000313" key="3">
    <source>
        <dbReference type="EMBL" id="SFJ98262.1"/>
    </source>
</evidence>
<dbReference type="AlphaFoldDB" id="A0A1I3VSV4"/>
<organism evidence="3 4">
    <name type="scientific">Desulfomicrobium apsheronum</name>
    <dbReference type="NCBI Taxonomy" id="52560"/>
    <lineage>
        <taxon>Bacteria</taxon>
        <taxon>Pseudomonadati</taxon>
        <taxon>Thermodesulfobacteriota</taxon>
        <taxon>Desulfovibrionia</taxon>
        <taxon>Desulfovibrionales</taxon>
        <taxon>Desulfomicrobiaceae</taxon>
        <taxon>Desulfomicrobium</taxon>
    </lineage>
</organism>
<keyword evidence="1" id="KW-0812">Transmembrane</keyword>
<name>A0A1I3VSV4_9BACT</name>
<proteinExistence type="predicted"/>
<gene>
    <name evidence="3" type="ORF">SAMN04488082_11127</name>
</gene>
<sequence>MSRLLQEVRSCAIRPAHSDEHGFRTMEFIFPPTFVGFDGHFPDRPILPGIVQILAGMLTAGDSMKLQKVAKAKFSRVINPGELMLVRAETQKKDGNILATIIISVGGDTAATIALALLPTEFAE</sequence>
<dbReference type="Proteomes" id="UP000198635">
    <property type="component" value="Unassembled WGS sequence"/>
</dbReference>